<gene>
    <name evidence="5" type="ORF">TorRG33x02_225180</name>
</gene>
<evidence type="ECO:0000256" key="3">
    <source>
        <dbReference type="ARBA" id="ARBA00022801"/>
    </source>
</evidence>
<evidence type="ECO:0000313" key="5">
    <source>
        <dbReference type="EMBL" id="PON81699.1"/>
    </source>
</evidence>
<reference evidence="6" key="1">
    <citation type="submission" date="2016-06" db="EMBL/GenBank/DDBJ databases">
        <title>Parallel loss of symbiosis genes in relatives of nitrogen-fixing non-legume Parasponia.</title>
        <authorList>
            <person name="Van Velzen R."/>
            <person name="Holmer R."/>
            <person name="Bu F."/>
            <person name="Rutten L."/>
            <person name="Van Zeijl A."/>
            <person name="Liu W."/>
            <person name="Santuari L."/>
            <person name="Cao Q."/>
            <person name="Sharma T."/>
            <person name="Shen D."/>
            <person name="Roswanjaya Y."/>
            <person name="Wardhani T."/>
            <person name="Kalhor M.S."/>
            <person name="Jansen J."/>
            <person name="Van den Hoogen J."/>
            <person name="Gungor B."/>
            <person name="Hartog M."/>
            <person name="Hontelez J."/>
            <person name="Verver J."/>
            <person name="Yang W.-C."/>
            <person name="Schijlen E."/>
            <person name="Repin R."/>
            <person name="Schilthuizen M."/>
            <person name="Schranz E."/>
            <person name="Heidstra R."/>
            <person name="Miyata K."/>
            <person name="Fedorova E."/>
            <person name="Kohlen W."/>
            <person name="Bisseling T."/>
            <person name="Smit S."/>
            <person name="Geurts R."/>
        </authorList>
    </citation>
    <scope>NUCLEOTIDE SEQUENCE [LARGE SCALE GENOMIC DNA]</scope>
    <source>
        <strain evidence="6">cv. RG33-2</strain>
    </source>
</reference>
<evidence type="ECO:0000256" key="1">
    <source>
        <dbReference type="ARBA" id="ARBA00010541"/>
    </source>
</evidence>
<organism evidence="5 6">
    <name type="scientific">Trema orientale</name>
    <name type="common">Charcoal tree</name>
    <name type="synonym">Celtis orientalis</name>
    <dbReference type="NCBI Taxonomy" id="63057"/>
    <lineage>
        <taxon>Eukaryota</taxon>
        <taxon>Viridiplantae</taxon>
        <taxon>Streptophyta</taxon>
        <taxon>Embryophyta</taxon>
        <taxon>Tracheophyta</taxon>
        <taxon>Spermatophyta</taxon>
        <taxon>Magnoliopsida</taxon>
        <taxon>eudicotyledons</taxon>
        <taxon>Gunneridae</taxon>
        <taxon>Pentapetalae</taxon>
        <taxon>rosids</taxon>
        <taxon>fabids</taxon>
        <taxon>Rosales</taxon>
        <taxon>Cannabaceae</taxon>
        <taxon>Trema</taxon>
    </lineage>
</organism>
<dbReference type="GO" id="GO:0006508">
    <property type="term" value="P:proteolysis"/>
    <property type="evidence" value="ECO:0007669"/>
    <property type="project" value="UniProtKB-KW"/>
</dbReference>
<dbReference type="FunCoup" id="A0A2P5E814">
    <property type="interactions" value="995"/>
</dbReference>
<comment type="caution">
    <text evidence="5">The sequence shown here is derived from an EMBL/GenBank/DDBJ whole genome shotgun (WGS) entry which is preliminary data.</text>
</comment>
<dbReference type="OrthoDB" id="4217619at2759"/>
<protein>
    <submittedName>
        <fullName evidence="5">Peptidase S1C</fullName>
    </submittedName>
</protein>
<dbReference type="PANTHER" id="PTHR22939">
    <property type="entry name" value="SERINE PROTEASE FAMILY S1C HTRA-RELATED"/>
    <property type="match status" value="1"/>
</dbReference>
<dbReference type="EMBL" id="JXTC01000210">
    <property type="protein sequence ID" value="PON81699.1"/>
    <property type="molecule type" value="Genomic_DNA"/>
</dbReference>
<sequence length="429" mass="45859">MEGLSWVLLSFRQQYLYRIPEASPSIHGTPPLLFIDFTRKLLGLDRNSIVRIVSIAAAGSGLSYFYADNNGDSKSTIEVSIPAPLCESVSLPWKIAERVLRCPSFFSSDNSQFGMLPLFSFTAASISSAEPAGLPEGSPRHSGGCLGRDTFANAAARVGPAVVNISLHQGMYGIFGGKSIGSGTIIDKDGTILTCAHAVVDFHGRNISTKGKVDVTLQDGRTFEGTVVNADIHSDIAIVKINSKTPLPAAKLGSSSKLQPGDWVLALGCPLSLQNTVTAGIVSCVDRKSSDLGLGGMRRDYLQTDCAINPVAPLSLSVYMRVVRPWLGLKMLDLNEMIIAQLKERDANFPDVKKGILVVMVTPGSPADRAGFHPGDVVIEFDGKSVGSIEKLIEQMGDRLGEPLKLVVKRANDKVVTLTVIPVESNPDI</sequence>
<dbReference type="PROSITE" id="PS50106">
    <property type="entry name" value="PDZ"/>
    <property type="match status" value="1"/>
</dbReference>
<accession>A0A2P5E814</accession>
<dbReference type="InterPro" id="IPR009003">
    <property type="entry name" value="Peptidase_S1_PA"/>
</dbReference>
<dbReference type="Gene3D" id="2.30.42.10">
    <property type="match status" value="1"/>
</dbReference>
<dbReference type="PRINTS" id="PR00834">
    <property type="entry name" value="PROTEASES2C"/>
</dbReference>
<keyword evidence="6" id="KW-1185">Reference proteome</keyword>
<dbReference type="AlphaFoldDB" id="A0A2P5E814"/>
<dbReference type="Gene3D" id="2.40.10.120">
    <property type="match status" value="1"/>
</dbReference>
<dbReference type="Pfam" id="PF13365">
    <property type="entry name" value="Trypsin_2"/>
    <property type="match status" value="1"/>
</dbReference>
<evidence type="ECO:0000259" key="4">
    <source>
        <dbReference type="PROSITE" id="PS50106"/>
    </source>
</evidence>
<dbReference type="SMART" id="SM00228">
    <property type="entry name" value="PDZ"/>
    <property type="match status" value="1"/>
</dbReference>
<evidence type="ECO:0000256" key="2">
    <source>
        <dbReference type="ARBA" id="ARBA00022670"/>
    </source>
</evidence>
<dbReference type="InterPro" id="IPR001940">
    <property type="entry name" value="Peptidase_S1C"/>
</dbReference>
<dbReference type="STRING" id="63057.A0A2P5E814"/>
<dbReference type="CDD" id="cd23085">
    <property type="entry name" value="cpPDZ_AtDEGP14-like"/>
    <property type="match status" value="1"/>
</dbReference>
<keyword evidence="2" id="KW-0645">Protease</keyword>
<proteinExistence type="inferred from homology"/>
<dbReference type="SUPFAM" id="SSF50156">
    <property type="entry name" value="PDZ domain-like"/>
    <property type="match status" value="1"/>
</dbReference>
<dbReference type="PANTHER" id="PTHR22939:SF125">
    <property type="entry name" value="PROTEASE DO-LIKE 14-RELATED"/>
    <property type="match status" value="1"/>
</dbReference>
<feature type="domain" description="PDZ" evidence="4">
    <location>
        <begin position="355"/>
        <end position="412"/>
    </location>
</feature>
<dbReference type="InterPro" id="IPR036034">
    <property type="entry name" value="PDZ_sf"/>
</dbReference>
<name>A0A2P5E814_TREOI</name>
<dbReference type="SUPFAM" id="SSF50494">
    <property type="entry name" value="Trypsin-like serine proteases"/>
    <property type="match status" value="1"/>
</dbReference>
<dbReference type="Pfam" id="PF13180">
    <property type="entry name" value="PDZ_2"/>
    <property type="match status" value="1"/>
</dbReference>
<dbReference type="InterPro" id="IPR001478">
    <property type="entry name" value="PDZ"/>
</dbReference>
<keyword evidence="3" id="KW-0378">Hydrolase</keyword>
<dbReference type="GO" id="GO:0004252">
    <property type="term" value="F:serine-type endopeptidase activity"/>
    <property type="evidence" value="ECO:0007669"/>
    <property type="project" value="InterPro"/>
</dbReference>
<comment type="similarity">
    <text evidence="1">Belongs to the peptidase S1C family.</text>
</comment>
<dbReference type="Proteomes" id="UP000237000">
    <property type="component" value="Unassembled WGS sequence"/>
</dbReference>
<evidence type="ECO:0000313" key="6">
    <source>
        <dbReference type="Proteomes" id="UP000237000"/>
    </source>
</evidence>
<dbReference type="InParanoid" id="A0A2P5E814"/>